<keyword evidence="1" id="KW-0808">Transferase</keyword>
<dbReference type="GO" id="GO:0017136">
    <property type="term" value="F:histone deacetylase activity, NAD-dependent"/>
    <property type="evidence" value="ECO:0007669"/>
    <property type="project" value="TreeGrafter"/>
</dbReference>
<evidence type="ECO:0000259" key="5">
    <source>
        <dbReference type="PROSITE" id="PS50305"/>
    </source>
</evidence>
<dbReference type="Gene3D" id="3.30.1600.10">
    <property type="entry name" value="SIR2/SIRT2 'Small Domain"/>
    <property type="match status" value="1"/>
</dbReference>
<feature type="domain" description="Deacetylase sirtuin-type" evidence="5">
    <location>
        <begin position="1"/>
        <end position="239"/>
    </location>
</feature>
<dbReference type="InterPro" id="IPR026591">
    <property type="entry name" value="Sirtuin_cat_small_dom_sf"/>
</dbReference>
<feature type="binding site" evidence="3 4">
    <location>
        <position position="144"/>
    </location>
    <ligand>
        <name>Zn(2+)</name>
        <dbReference type="ChEBI" id="CHEBI:29105"/>
    </ligand>
</feature>
<feature type="binding site" evidence="3">
    <location>
        <position position="64"/>
    </location>
    <ligand>
        <name>substrate</name>
    </ligand>
</feature>
<dbReference type="InterPro" id="IPR003000">
    <property type="entry name" value="Sirtuin"/>
</dbReference>
<keyword evidence="2 3" id="KW-0520">NAD</keyword>
<dbReference type="InterPro" id="IPR027546">
    <property type="entry name" value="Sirtuin_class_III"/>
</dbReference>
<dbReference type="EMBL" id="VRZA01000002">
    <property type="protein sequence ID" value="TXS95813.1"/>
    <property type="molecule type" value="Genomic_DNA"/>
</dbReference>
<comment type="catalytic activity">
    <reaction evidence="3">
        <text>N(6)-acetyl-L-lysyl-[protein] + NAD(+) + H2O = 2''-O-acetyl-ADP-D-ribose + nicotinamide + L-lysyl-[protein]</text>
        <dbReference type="Rhea" id="RHEA:43636"/>
        <dbReference type="Rhea" id="RHEA-COMP:9752"/>
        <dbReference type="Rhea" id="RHEA-COMP:10731"/>
        <dbReference type="ChEBI" id="CHEBI:15377"/>
        <dbReference type="ChEBI" id="CHEBI:17154"/>
        <dbReference type="ChEBI" id="CHEBI:29969"/>
        <dbReference type="ChEBI" id="CHEBI:57540"/>
        <dbReference type="ChEBI" id="CHEBI:61930"/>
        <dbReference type="ChEBI" id="CHEBI:83767"/>
        <dbReference type="EC" id="2.3.1.286"/>
    </reaction>
</comment>
<dbReference type="PROSITE" id="PS50305">
    <property type="entry name" value="SIRTUIN"/>
    <property type="match status" value="1"/>
</dbReference>
<dbReference type="EC" id="2.3.1.286" evidence="3"/>
<dbReference type="GO" id="GO:0008270">
    <property type="term" value="F:zinc ion binding"/>
    <property type="evidence" value="ECO:0007669"/>
    <property type="project" value="UniProtKB-UniRule"/>
</dbReference>
<dbReference type="Proteomes" id="UP000321039">
    <property type="component" value="Unassembled WGS sequence"/>
</dbReference>
<accession>A0A5C9A4G9</accession>
<comment type="function">
    <text evidence="3">NAD-dependent lysine deacetylase and desuccinylase that specifically removes acetyl and succinyl groups on target proteins. Modulates the activities of several proteins which are inactive in their acylated form.</text>
</comment>
<proteinExistence type="inferred from homology"/>
<dbReference type="SUPFAM" id="SSF52467">
    <property type="entry name" value="DHS-like NAD/FAD-binding domain"/>
    <property type="match status" value="1"/>
</dbReference>
<sequence>MLYYRQRAIDQIVILTGAGISAASGLSTFRDADGLWENHDPMDIATPEAFARDPDLVYRFYNARRQQLEEVQANSAHCALARLQQALGDKVFLVTQNVDDLHERGGSEQVCHMHGELRSMLCQHCGQRQPAPPIFDASTACPHCGKSGGLRPDIVWFGEMPHHMDSIEAHLHGCDLFVAVGTSGAVYPAAGFVQLARATGATTVEVNREFSDVAGYFHHHYTGCATDQLGLLVDELLAARVG</sequence>
<dbReference type="GO" id="GO:0005737">
    <property type="term" value="C:cytoplasm"/>
    <property type="evidence" value="ECO:0007669"/>
    <property type="project" value="UniProtKB-SubCell"/>
</dbReference>
<keyword evidence="7" id="KW-1185">Reference proteome</keyword>
<dbReference type="GO" id="GO:0036054">
    <property type="term" value="F:protein-malonyllysine demalonylase activity"/>
    <property type="evidence" value="ECO:0007669"/>
    <property type="project" value="InterPro"/>
</dbReference>
<keyword evidence="3 4" id="KW-0479">Metal-binding</keyword>
<feature type="binding site" evidence="3">
    <location>
        <begin position="17"/>
        <end position="36"/>
    </location>
    <ligand>
        <name>NAD(+)</name>
        <dbReference type="ChEBI" id="CHEBI:57540"/>
    </ligand>
</feature>
<keyword evidence="3" id="KW-0963">Cytoplasm</keyword>
<comment type="caution">
    <text evidence="6">The sequence shown here is derived from an EMBL/GenBank/DDBJ whole genome shotgun (WGS) entry which is preliminary data.</text>
</comment>
<dbReference type="GO" id="GO:0036055">
    <property type="term" value="F:protein-succinyllysine desuccinylase activity"/>
    <property type="evidence" value="ECO:0007669"/>
    <property type="project" value="UniProtKB-UniRule"/>
</dbReference>
<comment type="catalytic activity">
    <reaction evidence="3">
        <text>N(6)-succinyl-L-lysyl-[protein] + NAD(+) + H2O = 2''-O-succinyl-ADP-D-ribose + nicotinamide + L-lysyl-[protein]</text>
        <dbReference type="Rhea" id="RHEA:47668"/>
        <dbReference type="Rhea" id="RHEA-COMP:9752"/>
        <dbReference type="Rhea" id="RHEA-COMP:11877"/>
        <dbReference type="ChEBI" id="CHEBI:15377"/>
        <dbReference type="ChEBI" id="CHEBI:17154"/>
        <dbReference type="ChEBI" id="CHEBI:29969"/>
        <dbReference type="ChEBI" id="CHEBI:57540"/>
        <dbReference type="ChEBI" id="CHEBI:87830"/>
        <dbReference type="ChEBI" id="CHEBI:87832"/>
    </reaction>
</comment>
<feature type="binding site" evidence="3 4">
    <location>
        <position position="122"/>
    </location>
    <ligand>
        <name>Zn(2+)</name>
        <dbReference type="ChEBI" id="CHEBI:29105"/>
    </ligand>
</feature>
<evidence type="ECO:0000256" key="3">
    <source>
        <dbReference type="HAMAP-Rule" id="MF_01121"/>
    </source>
</evidence>
<organism evidence="6 7">
    <name type="scientific">Parahaliea maris</name>
    <dbReference type="NCBI Taxonomy" id="2716870"/>
    <lineage>
        <taxon>Bacteria</taxon>
        <taxon>Pseudomonadati</taxon>
        <taxon>Pseudomonadota</taxon>
        <taxon>Gammaproteobacteria</taxon>
        <taxon>Cellvibrionales</taxon>
        <taxon>Halieaceae</taxon>
        <taxon>Parahaliea</taxon>
    </lineage>
</organism>
<comment type="domain">
    <text evidence="3">2 residues (Tyr-61 and Arg-64) present in a large hydrophobic pocket are probably involved in substrate specificity. They are important for desuccinylation activity, but dispensable for deacetylation activity.</text>
</comment>
<feature type="binding site" evidence="3 4">
    <location>
        <position position="125"/>
    </location>
    <ligand>
        <name>Zn(2+)</name>
        <dbReference type="ChEBI" id="CHEBI:29105"/>
    </ligand>
</feature>
<dbReference type="InterPro" id="IPR050134">
    <property type="entry name" value="NAD-dep_sirtuin_deacylases"/>
</dbReference>
<dbReference type="HAMAP" id="MF_01121">
    <property type="entry name" value="Sirtuin_ClassIII"/>
    <property type="match status" value="1"/>
</dbReference>
<dbReference type="Gene3D" id="3.40.50.1220">
    <property type="entry name" value="TPP-binding domain"/>
    <property type="match status" value="1"/>
</dbReference>
<protein>
    <recommendedName>
        <fullName evidence="3">NAD-dependent protein deacylase</fullName>
        <ecNumber evidence="3">2.3.1.286</ecNumber>
    </recommendedName>
    <alternativeName>
        <fullName evidence="3">Regulatory protein SIR2 homolog</fullName>
    </alternativeName>
</protein>
<dbReference type="PANTHER" id="PTHR11085">
    <property type="entry name" value="NAD-DEPENDENT PROTEIN DEACYLASE SIRTUIN-5, MITOCHONDRIAL-RELATED"/>
    <property type="match status" value="1"/>
</dbReference>
<feature type="binding site" evidence="3">
    <location>
        <position position="225"/>
    </location>
    <ligand>
        <name>NAD(+)</name>
        <dbReference type="ChEBI" id="CHEBI:57540"/>
    </ligand>
</feature>
<feature type="binding site" evidence="3 4">
    <location>
        <position position="141"/>
    </location>
    <ligand>
        <name>Zn(2+)</name>
        <dbReference type="ChEBI" id="CHEBI:29105"/>
    </ligand>
</feature>
<dbReference type="AlphaFoldDB" id="A0A5C9A4G9"/>
<dbReference type="RefSeq" id="WP_148067860.1">
    <property type="nucleotide sequence ID" value="NZ_VRZA01000002.1"/>
</dbReference>
<gene>
    <name evidence="3" type="primary">cobB</name>
    <name evidence="6" type="ORF">FV139_08075</name>
</gene>
<reference evidence="6 7" key="1">
    <citation type="submission" date="2019-08" db="EMBL/GenBank/DDBJ databases">
        <title>Parahaliea maris sp. nov., isolated from the surface seawater.</title>
        <authorList>
            <person name="Liu Y."/>
        </authorList>
    </citation>
    <scope>NUCLEOTIDE SEQUENCE [LARGE SCALE GENOMIC DNA]</scope>
    <source>
        <strain evidence="6 7">HSLHS9</strain>
    </source>
</reference>
<comment type="similarity">
    <text evidence="3">Belongs to the sirtuin family. Class III subfamily.</text>
</comment>
<dbReference type="InterPro" id="IPR026590">
    <property type="entry name" value="Ssirtuin_cat_dom"/>
</dbReference>
<dbReference type="CDD" id="cd01412">
    <property type="entry name" value="SIRT5_Af1_CobB"/>
    <property type="match status" value="1"/>
</dbReference>
<comment type="cofactor">
    <cofactor evidence="3">
        <name>Zn(2+)</name>
        <dbReference type="ChEBI" id="CHEBI:29105"/>
    </cofactor>
    <text evidence="3">Binds 1 zinc ion per subunit.</text>
</comment>
<dbReference type="InterPro" id="IPR029035">
    <property type="entry name" value="DHS-like_NAD/FAD-binding_dom"/>
</dbReference>
<evidence type="ECO:0000313" key="7">
    <source>
        <dbReference type="Proteomes" id="UP000321039"/>
    </source>
</evidence>
<evidence type="ECO:0000256" key="4">
    <source>
        <dbReference type="PROSITE-ProRule" id="PRU00236"/>
    </source>
</evidence>
<feature type="binding site" evidence="3">
    <location>
        <begin position="181"/>
        <end position="183"/>
    </location>
    <ligand>
        <name>NAD(+)</name>
        <dbReference type="ChEBI" id="CHEBI:57540"/>
    </ligand>
</feature>
<comment type="subcellular location">
    <subcellularLocation>
        <location evidence="3">Cytoplasm</location>
    </subcellularLocation>
</comment>
<keyword evidence="3 4" id="KW-0862">Zinc</keyword>
<dbReference type="PANTHER" id="PTHR11085:SF4">
    <property type="entry name" value="NAD-DEPENDENT PROTEIN DEACYLASE"/>
    <property type="match status" value="1"/>
</dbReference>
<name>A0A5C9A4G9_9GAMM</name>
<feature type="binding site" evidence="3">
    <location>
        <position position="61"/>
    </location>
    <ligand>
        <name>substrate</name>
    </ligand>
</feature>
<evidence type="ECO:0000256" key="1">
    <source>
        <dbReference type="ARBA" id="ARBA00022679"/>
    </source>
</evidence>
<evidence type="ECO:0000313" key="6">
    <source>
        <dbReference type="EMBL" id="TXS95813.1"/>
    </source>
</evidence>
<feature type="binding site" evidence="3">
    <location>
        <begin position="96"/>
        <end position="99"/>
    </location>
    <ligand>
        <name>NAD(+)</name>
        <dbReference type="ChEBI" id="CHEBI:57540"/>
    </ligand>
</feature>
<dbReference type="GO" id="GO:0070403">
    <property type="term" value="F:NAD+ binding"/>
    <property type="evidence" value="ECO:0007669"/>
    <property type="project" value="UniProtKB-UniRule"/>
</dbReference>
<dbReference type="Pfam" id="PF02146">
    <property type="entry name" value="SIR2"/>
    <property type="match status" value="1"/>
</dbReference>
<feature type="binding site" evidence="3">
    <location>
        <begin position="207"/>
        <end position="209"/>
    </location>
    <ligand>
        <name>NAD(+)</name>
        <dbReference type="ChEBI" id="CHEBI:57540"/>
    </ligand>
</feature>
<feature type="active site" description="Proton acceptor" evidence="3 4">
    <location>
        <position position="114"/>
    </location>
</feature>
<evidence type="ECO:0000256" key="2">
    <source>
        <dbReference type="ARBA" id="ARBA00023027"/>
    </source>
</evidence>